<dbReference type="AlphaFoldDB" id="A0A8T1TIV0"/>
<evidence type="ECO:0000313" key="2">
    <source>
        <dbReference type="EMBL" id="KAG6941393.1"/>
    </source>
</evidence>
<feature type="non-terminal residue" evidence="2">
    <location>
        <position position="1"/>
    </location>
</feature>
<feature type="transmembrane region" description="Helical" evidence="1">
    <location>
        <begin position="12"/>
        <end position="31"/>
    </location>
</feature>
<dbReference type="VEuPathDB" id="FungiDB:PC110_g22215"/>
<proteinExistence type="predicted"/>
<organism evidence="2 3">
    <name type="scientific">Phytophthora cactorum</name>
    <dbReference type="NCBI Taxonomy" id="29920"/>
    <lineage>
        <taxon>Eukaryota</taxon>
        <taxon>Sar</taxon>
        <taxon>Stramenopiles</taxon>
        <taxon>Oomycota</taxon>
        <taxon>Peronosporomycetes</taxon>
        <taxon>Peronosporales</taxon>
        <taxon>Peronosporaceae</taxon>
        <taxon>Phytophthora</taxon>
    </lineage>
</organism>
<protein>
    <submittedName>
        <fullName evidence="2">Uncharacterized protein</fullName>
    </submittedName>
</protein>
<dbReference type="EMBL" id="JAENGZ010003582">
    <property type="protein sequence ID" value="KAG6941393.1"/>
    <property type="molecule type" value="Genomic_DNA"/>
</dbReference>
<comment type="caution">
    <text evidence="2">The sequence shown here is derived from an EMBL/GenBank/DDBJ whole genome shotgun (WGS) entry which is preliminary data.</text>
</comment>
<gene>
    <name evidence="2" type="ORF">JG687_00019681</name>
</gene>
<keyword evidence="1" id="KW-0812">Transmembrane</keyword>
<dbReference type="Proteomes" id="UP000688947">
    <property type="component" value="Unassembled WGS sequence"/>
</dbReference>
<sequence>PEVHVEYPRGVGLARVAAIIVASLATVRSVLFRPAFASASSVTATVGVPFVPELLSSASGDESFYFLEQAHQDFLKLADVIQTQPTEIRHMPIVTAS</sequence>
<reference evidence="2" key="1">
    <citation type="submission" date="2021-01" db="EMBL/GenBank/DDBJ databases">
        <title>Phytophthora aleatoria, a newly-described species from Pinus radiata is distinct from Phytophthora cactorum isolates based on comparative genomics.</title>
        <authorList>
            <person name="Mcdougal R."/>
            <person name="Panda P."/>
            <person name="Williams N."/>
            <person name="Studholme D.J."/>
        </authorList>
    </citation>
    <scope>NUCLEOTIDE SEQUENCE</scope>
    <source>
        <strain evidence="2">NZFS 3830</strain>
    </source>
</reference>
<keyword evidence="1" id="KW-1133">Transmembrane helix</keyword>
<name>A0A8T1TIV0_9STRA</name>
<keyword evidence="1" id="KW-0472">Membrane</keyword>
<evidence type="ECO:0000256" key="1">
    <source>
        <dbReference type="SAM" id="Phobius"/>
    </source>
</evidence>
<evidence type="ECO:0000313" key="3">
    <source>
        <dbReference type="Proteomes" id="UP000688947"/>
    </source>
</evidence>
<accession>A0A8T1TIV0</accession>